<proteinExistence type="predicted"/>
<reference evidence="3" key="1">
    <citation type="submission" date="2008-08" db="EMBL/GenBank/DDBJ databases">
        <title>The complete genome sequence of Coprothermobacter proteolyticus strain ATCC 5245 / DSM 5265 / BT.</title>
        <authorList>
            <person name="Dodson R.J."/>
            <person name="Durkin A.S."/>
            <person name="Wu M."/>
            <person name="Eisen J."/>
            <person name="Sutton G."/>
        </authorList>
    </citation>
    <scope>NUCLEOTIDE SEQUENCE [LARGE SCALE GENOMIC DNA]</scope>
    <source>
        <strain evidence="3">ATCC 35245 / DSM 5265 / OCM 4 / BT</strain>
    </source>
</reference>
<dbReference type="eggNOG" id="ENOG5032X8S">
    <property type="taxonomic scope" value="Bacteria"/>
</dbReference>
<organism evidence="2 3">
    <name type="scientific">Coprothermobacter proteolyticus (strain ATCC 35245 / DSM 5265 / OCM 4 / BT)</name>
    <dbReference type="NCBI Taxonomy" id="309798"/>
    <lineage>
        <taxon>Bacteria</taxon>
        <taxon>Pseudomonadati</taxon>
        <taxon>Coprothermobacterota</taxon>
        <taxon>Coprothermobacteria</taxon>
        <taxon>Coprothermobacterales</taxon>
        <taxon>Coprothermobacteraceae</taxon>
        <taxon>Coprothermobacter</taxon>
    </lineage>
</organism>
<gene>
    <name evidence="2" type="ordered locus">COPRO5265_0023</name>
</gene>
<feature type="transmembrane region" description="Helical" evidence="1">
    <location>
        <begin position="187"/>
        <end position="204"/>
    </location>
</feature>
<dbReference type="AlphaFoldDB" id="B5Y6J7"/>
<feature type="transmembrane region" description="Helical" evidence="1">
    <location>
        <begin position="53"/>
        <end position="78"/>
    </location>
</feature>
<keyword evidence="1" id="KW-0812">Transmembrane</keyword>
<dbReference type="EMBL" id="CP001145">
    <property type="protein sequence ID" value="ACI16783.1"/>
    <property type="molecule type" value="Genomic_DNA"/>
</dbReference>
<feature type="transmembrane region" description="Helical" evidence="1">
    <location>
        <begin position="210"/>
        <end position="235"/>
    </location>
</feature>
<dbReference type="KEGG" id="cpo:COPRO5265_0023"/>
<evidence type="ECO:0000313" key="2">
    <source>
        <dbReference type="EMBL" id="ACI16783.1"/>
    </source>
</evidence>
<evidence type="ECO:0000256" key="1">
    <source>
        <dbReference type="SAM" id="Phobius"/>
    </source>
</evidence>
<protein>
    <submittedName>
        <fullName evidence="2">Uncharacterized protein</fullName>
    </submittedName>
</protein>
<dbReference type="OrthoDB" id="9942479at2"/>
<dbReference type="RefSeq" id="WP_012543435.1">
    <property type="nucleotide sequence ID" value="NC_011295.1"/>
</dbReference>
<keyword evidence="3" id="KW-1185">Reference proteome</keyword>
<accession>B5Y6J7</accession>
<dbReference type="HOGENOM" id="CLU_1097152_0_0_9"/>
<feature type="transmembrane region" description="Helical" evidence="1">
    <location>
        <begin position="128"/>
        <end position="147"/>
    </location>
</feature>
<reference evidence="2 3" key="2">
    <citation type="journal article" date="2014" name="Genome Announc.">
        <title>Complete Genome Sequence of Coprothermobacter proteolyticus DSM 5265.</title>
        <authorList>
            <person name="Alexiev A."/>
            <person name="Coil D.A."/>
            <person name="Badger J.H."/>
            <person name="Enticknap J."/>
            <person name="Ward N."/>
            <person name="Robb F.T."/>
            <person name="Eisen J.A."/>
        </authorList>
    </citation>
    <scope>NUCLEOTIDE SEQUENCE [LARGE SCALE GENOMIC DNA]</scope>
    <source>
        <strain evidence="3">ATCC 35245 / DSM 5265 / OCM 4 / BT</strain>
    </source>
</reference>
<keyword evidence="1" id="KW-0472">Membrane</keyword>
<keyword evidence="1" id="KW-1133">Transmembrane helix</keyword>
<evidence type="ECO:0000313" key="3">
    <source>
        <dbReference type="Proteomes" id="UP000001732"/>
    </source>
</evidence>
<dbReference type="Proteomes" id="UP000001732">
    <property type="component" value="Chromosome"/>
</dbReference>
<dbReference type="STRING" id="309798.COPRO5265_0023"/>
<sequence length="253" mass="27767">MEKSSNEDKHIEQLFKSVNIPQIPEQQIESVVQIAADYLPVERKRINLWDIAILQLTTTSIVFWAACAAFMAITVLSISSAKSSLSAVGIFVAGAPVPLLLSLLEVMTTRTPAVVELEKACKYNANQLYVVKIMIGTVLNVALLALVTTFTSQNLITPLRMFLTGSTMMFFIGFLALLVATKFGQSLPVMGILAGWIIASAMLFENRHELAMMLLNIRLFPLLIILGVSTMLFIFSLHAFSHQLTTLDLGGTC</sequence>
<feature type="transmembrane region" description="Helical" evidence="1">
    <location>
        <begin position="84"/>
        <end position="107"/>
    </location>
</feature>
<name>B5Y6J7_COPPD</name>
<feature type="transmembrane region" description="Helical" evidence="1">
    <location>
        <begin position="159"/>
        <end position="180"/>
    </location>
</feature>